<accession>A0ABT6S534</accession>
<dbReference type="EMBL" id="JASCIQ010000004">
    <property type="protein sequence ID" value="MDI3403195.1"/>
    <property type="molecule type" value="Genomic_DNA"/>
</dbReference>
<dbReference type="InterPro" id="IPR011008">
    <property type="entry name" value="Dimeric_a/b-barrel"/>
</dbReference>
<dbReference type="Proteomes" id="UP001223978">
    <property type="component" value="Unassembled WGS sequence"/>
</dbReference>
<reference evidence="5 6" key="1">
    <citation type="submission" date="2023-05" db="EMBL/GenBank/DDBJ databases">
        <title>Draft genome sequence of Streptomyces sp. B-S-A6 isolated from a cave soil in Thailand.</title>
        <authorList>
            <person name="Chamroensaksri N."/>
            <person name="Muangham S."/>
        </authorList>
    </citation>
    <scope>NUCLEOTIDE SEQUENCE [LARGE SCALE GENOMIC DNA]</scope>
    <source>
        <strain evidence="5 6">B-S-A6</strain>
    </source>
</reference>
<dbReference type="SUPFAM" id="SSF46785">
    <property type="entry name" value="Winged helix' DNA-binding domain"/>
    <property type="match status" value="1"/>
</dbReference>
<dbReference type="PRINTS" id="PR00033">
    <property type="entry name" value="HTHASNC"/>
</dbReference>
<feature type="domain" description="HTH asnC-type" evidence="4">
    <location>
        <begin position="2"/>
        <end position="43"/>
    </location>
</feature>
<evidence type="ECO:0000259" key="4">
    <source>
        <dbReference type="Pfam" id="PF13404"/>
    </source>
</evidence>
<name>A0ABT6S534_9ACTN</name>
<dbReference type="InterPro" id="IPR036388">
    <property type="entry name" value="WH-like_DNA-bd_sf"/>
</dbReference>
<dbReference type="InterPro" id="IPR036390">
    <property type="entry name" value="WH_DNA-bd_sf"/>
</dbReference>
<dbReference type="Gene3D" id="1.10.10.10">
    <property type="entry name" value="Winged helix-like DNA-binding domain superfamily/Winged helix DNA-binding domain"/>
    <property type="match status" value="2"/>
</dbReference>
<evidence type="ECO:0000256" key="2">
    <source>
        <dbReference type="ARBA" id="ARBA00023125"/>
    </source>
</evidence>
<protein>
    <submittedName>
        <fullName evidence="5">Lrp/AsnC family transcriptional regulator</fullName>
    </submittedName>
</protein>
<evidence type="ECO:0000256" key="1">
    <source>
        <dbReference type="ARBA" id="ARBA00023015"/>
    </source>
</evidence>
<evidence type="ECO:0000313" key="5">
    <source>
        <dbReference type="EMBL" id="MDI3403195.1"/>
    </source>
</evidence>
<keyword evidence="1" id="KW-0805">Transcription regulation</keyword>
<keyword evidence="2" id="KW-0238">DNA-binding</keyword>
<evidence type="ECO:0000256" key="3">
    <source>
        <dbReference type="ARBA" id="ARBA00023163"/>
    </source>
</evidence>
<comment type="caution">
    <text evidence="5">The sequence shown here is derived from an EMBL/GenBank/DDBJ whole genome shotgun (WGS) entry which is preliminary data.</text>
</comment>
<dbReference type="InterPro" id="IPR000485">
    <property type="entry name" value="AsnC-type_HTH_dom"/>
</dbReference>
<dbReference type="SUPFAM" id="SSF54909">
    <property type="entry name" value="Dimeric alpha+beta barrel"/>
    <property type="match status" value="1"/>
</dbReference>
<gene>
    <name evidence="5" type="ORF">QIS96_05065</name>
</gene>
<dbReference type="Pfam" id="PF13412">
    <property type="entry name" value="HTH_24"/>
    <property type="match status" value="1"/>
</dbReference>
<keyword evidence="6" id="KW-1185">Reference proteome</keyword>
<dbReference type="Pfam" id="PF13404">
    <property type="entry name" value="HTH_AsnC-type"/>
    <property type="match status" value="1"/>
</dbReference>
<dbReference type="RefSeq" id="WP_282541148.1">
    <property type="nucleotide sequence ID" value="NZ_JASCIQ010000004.1"/>
</dbReference>
<dbReference type="InterPro" id="IPR019888">
    <property type="entry name" value="Tscrpt_reg_AsnC-like"/>
</dbReference>
<organism evidence="5 6">
    <name type="scientific">Streptomyces cavernicola</name>
    <dbReference type="NCBI Taxonomy" id="3043613"/>
    <lineage>
        <taxon>Bacteria</taxon>
        <taxon>Bacillati</taxon>
        <taxon>Actinomycetota</taxon>
        <taxon>Actinomycetes</taxon>
        <taxon>Kitasatosporales</taxon>
        <taxon>Streptomycetaceae</taxon>
        <taxon>Streptomyces</taxon>
    </lineage>
</organism>
<proteinExistence type="predicted"/>
<evidence type="ECO:0000313" key="6">
    <source>
        <dbReference type="Proteomes" id="UP001223978"/>
    </source>
</evidence>
<dbReference type="PANTHER" id="PTHR30154:SF34">
    <property type="entry name" value="TRANSCRIPTIONAL REGULATOR AZLB"/>
    <property type="match status" value="1"/>
</dbReference>
<keyword evidence="3" id="KW-0804">Transcription</keyword>
<sequence>MLDEKDLVLVHALQEAPRASWAVLASVLGTDARTLVRRYARLRDVGLLRVMATSGPRLLERQLFAHLRLRTGPGRVAPVAEELARWPQASTIRLTDGSTQIYALLVGSDHTRLVETAQQRVAELPDVREAEINTVLLAGDVGRAARLDALSPQQIGRLRGQQTVGEGQSTQPVRLSAEDFELIRLLLEDGRTEISELAARLGREASSVSRRVARLRNDGWLDIITLVPDRAWSSPLRALLWCTVAPQDVDALLRTVSGRPWVGSLTVTTGRANVLVTVNLMTRSQLPGIQAELSTLCPSLRLLEAQLSVRAVKLHMRLLAAGDRLSDPVSDPFWDIRHDFLP</sequence>
<dbReference type="PANTHER" id="PTHR30154">
    <property type="entry name" value="LEUCINE-RESPONSIVE REGULATORY PROTEIN"/>
    <property type="match status" value="1"/>
</dbReference>
<dbReference type="SMART" id="SM00344">
    <property type="entry name" value="HTH_ASNC"/>
    <property type="match status" value="1"/>
</dbReference>